<evidence type="ECO:0000313" key="4">
    <source>
        <dbReference type="Proteomes" id="UP001595773"/>
    </source>
</evidence>
<dbReference type="RefSeq" id="WP_230067709.1">
    <property type="nucleotide sequence ID" value="NZ_BAABLL010000001.1"/>
</dbReference>
<evidence type="ECO:0000313" key="3">
    <source>
        <dbReference type="EMBL" id="MFC4264535.1"/>
    </source>
</evidence>
<name>A0ABV8QY13_9MICC</name>
<organism evidence="3 4">
    <name type="scientific">Arthrobacter cryoconiti</name>
    <dbReference type="NCBI Taxonomy" id="748907"/>
    <lineage>
        <taxon>Bacteria</taxon>
        <taxon>Bacillati</taxon>
        <taxon>Actinomycetota</taxon>
        <taxon>Actinomycetes</taxon>
        <taxon>Micrococcales</taxon>
        <taxon>Micrococcaceae</taxon>
        <taxon>Arthrobacter</taxon>
    </lineage>
</organism>
<feature type="coiled-coil region" evidence="1">
    <location>
        <begin position="46"/>
        <end position="73"/>
    </location>
</feature>
<evidence type="ECO:0000256" key="2">
    <source>
        <dbReference type="SAM" id="Phobius"/>
    </source>
</evidence>
<dbReference type="Proteomes" id="UP001595773">
    <property type="component" value="Unassembled WGS sequence"/>
</dbReference>
<accession>A0ABV8QY13</accession>
<keyword evidence="2" id="KW-0472">Membrane</keyword>
<keyword evidence="2" id="KW-0812">Transmembrane</keyword>
<reference evidence="4" key="1">
    <citation type="journal article" date="2019" name="Int. J. Syst. Evol. Microbiol.">
        <title>The Global Catalogue of Microorganisms (GCM) 10K type strain sequencing project: providing services to taxonomists for standard genome sequencing and annotation.</title>
        <authorList>
            <consortium name="The Broad Institute Genomics Platform"/>
            <consortium name="The Broad Institute Genome Sequencing Center for Infectious Disease"/>
            <person name="Wu L."/>
            <person name="Ma J."/>
        </authorList>
    </citation>
    <scope>NUCLEOTIDE SEQUENCE [LARGE SCALE GENOMIC DNA]</scope>
    <source>
        <strain evidence="4">CGMCC 1.10698</strain>
    </source>
</reference>
<sequence>MESASAFTGILAQLGFAGLTLIGIIAGLGWYLKTSKDLREEKRGVIASLELKIKDREAEIEKLMSRNTDLTRALLDCQFPGRLDPE</sequence>
<keyword evidence="2" id="KW-1133">Transmembrane helix</keyword>
<keyword evidence="1" id="KW-0175">Coiled coil</keyword>
<evidence type="ECO:0000256" key="1">
    <source>
        <dbReference type="SAM" id="Coils"/>
    </source>
</evidence>
<comment type="caution">
    <text evidence="3">The sequence shown here is derived from an EMBL/GenBank/DDBJ whole genome shotgun (WGS) entry which is preliminary data.</text>
</comment>
<proteinExistence type="predicted"/>
<keyword evidence="4" id="KW-1185">Reference proteome</keyword>
<dbReference type="EMBL" id="JBHSCQ010000004">
    <property type="protein sequence ID" value="MFC4264535.1"/>
    <property type="molecule type" value="Genomic_DNA"/>
</dbReference>
<protein>
    <submittedName>
        <fullName evidence="3">Uncharacterized protein</fullName>
    </submittedName>
</protein>
<feature type="transmembrane region" description="Helical" evidence="2">
    <location>
        <begin position="6"/>
        <end position="32"/>
    </location>
</feature>
<gene>
    <name evidence="3" type="ORF">ACFOW9_02855</name>
</gene>